<evidence type="ECO:0000256" key="2">
    <source>
        <dbReference type="SAM" id="MobiDB-lite"/>
    </source>
</evidence>
<protein>
    <submittedName>
        <fullName evidence="3">Uncharacterized protein</fullName>
    </submittedName>
</protein>
<proteinExistence type="predicted"/>
<evidence type="ECO:0000313" key="3">
    <source>
        <dbReference type="EMBL" id="KAF3523405.1"/>
    </source>
</evidence>
<feature type="region of interest" description="Disordered" evidence="2">
    <location>
        <begin position="335"/>
        <end position="384"/>
    </location>
</feature>
<dbReference type="AlphaFoldDB" id="A0A8S9PN55"/>
<dbReference type="EMBL" id="QGKX02001347">
    <property type="protein sequence ID" value="KAF3523405.1"/>
    <property type="molecule type" value="Genomic_DNA"/>
</dbReference>
<feature type="region of interest" description="Disordered" evidence="2">
    <location>
        <begin position="112"/>
        <end position="153"/>
    </location>
</feature>
<comment type="caution">
    <text evidence="3">The sequence shown here is derived from an EMBL/GenBank/DDBJ whole genome shotgun (WGS) entry which is preliminary data.</text>
</comment>
<dbReference type="Proteomes" id="UP000712600">
    <property type="component" value="Unassembled WGS sequence"/>
</dbReference>
<name>A0A8S9PN55_BRACR</name>
<sequence>MSSSQNEKKNSDVEMGEANPVLSIPAIHEATPTFVARFLSFKERLSRPKGNMSQSDVAPLVGTDTTPVQVPEVLAQPSGSSTTPVLILERGQVMESMPPPLDRKEIVLGLPAPSAAPLPKGRKRNGAATETAKKRRCSKGAEGEPSEPLPQYRDKVERLTEGLSESQEALKQIEAMLKSTEDAHAAETSQLDVQISGLERDLEKSTSALFRMKKEKKAKAFEVHRLQRQIQSQEELRTREPAGTVVPLDEFHARLTKMAVLFDSLMAVRKKDLALAGIEGGLGEIQLLKGEAVPTLDSEGARLLSHKEELMASEGDFDSILSLLKSECTLTPCLEETEGQGRADEEGEGDAVERGDGEAAEGGDGNAVPSSDEFEDEGGAPRSA</sequence>
<accession>A0A8S9PN55</accession>
<keyword evidence="1" id="KW-0175">Coiled coil</keyword>
<organism evidence="3 4">
    <name type="scientific">Brassica cretica</name>
    <name type="common">Mustard</name>
    <dbReference type="NCBI Taxonomy" id="69181"/>
    <lineage>
        <taxon>Eukaryota</taxon>
        <taxon>Viridiplantae</taxon>
        <taxon>Streptophyta</taxon>
        <taxon>Embryophyta</taxon>
        <taxon>Tracheophyta</taxon>
        <taxon>Spermatophyta</taxon>
        <taxon>Magnoliopsida</taxon>
        <taxon>eudicotyledons</taxon>
        <taxon>Gunneridae</taxon>
        <taxon>Pentapetalae</taxon>
        <taxon>rosids</taxon>
        <taxon>malvids</taxon>
        <taxon>Brassicales</taxon>
        <taxon>Brassicaceae</taxon>
        <taxon>Brassiceae</taxon>
        <taxon>Brassica</taxon>
    </lineage>
</organism>
<evidence type="ECO:0000313" key="4">
    <source>
        <dbReference type="Proteomes" id="UP000712600"/>
    </source>
</evidence>
<reference evidence="3" key="1">
    <citation type="submission" date="2019-12" db="EMBL/GenBank/DDBJ databases">
        <title>Genome sequencing and annotation of Brassica cretica.</title>
        <authorList>
            <person name="Studholme D.J."/>
            <person name="Sarris P."/>
        </authorList>
    </citation>
    <scope>NUCLEOTIDE SEQUENCE</scope>
    <source>
        <strain evidence="3">PFS-109/04</strain>
        <tissue evidence="3">Leaf</tissue>
    </source>
</reference>
<feature type="coiled-coil region" evidence="1">
    <location>
        <begin position="156"/>
        <end position="183"/>
    </location>
</feature>
<gene>
    <name evidence="3" type="ORF">F2Q69_00047817</name>
</gene>
<evidence type="ECO:0000256" key="1">
    <source>
        <dbReference type="SAM" id="Coils"/>
    </source>
</evidence>